<dbReference type="EMBL" id="JABCRI010000009">
    <property type="protein sequence ID" value="KAF8400301.1"/>
    <property type="molecule type" value="Genomic_DNA"/>
</dbReference>
<evidence type="ECO:0000313" key="3">
    <source>
        <dbReference type="EMBL" id="KAF8400301.1"/>
    </source>
</evidence>
<feature type="transmembrane region" description="Helical" evidence="1">
    <location>
        <begin position="102"/>
        <end position="122"/>
    </location>
</feature>
<dbReference type="Proteomes" id="UP000655225">
    <property type="component" value="Unassembled WGS sequence"/>
</dbReference>
<sequence>MMGAVVGWGLLWEVWVWFRGGGRCMGAMRHGVEGEASISEEEDAELERQLKIINKPAIKVIKTDYGDIYDCVDINKQPAFDHPLLKNHKIQVYFPFHFSNFYVFYILIQHSWCLHLWIFIVIQMRPTSFPKGLFDKASSSSVEEPSNVKPSEIGLKNRCPPGSVPIRRTRKEDLIRVKQNPSHIQPLIDSAPGHYFVNNYVNTVPYHGGGAWIGVYNPAVSKDQFSNAIMWIENGDGNNLNSIQVGWTADGFEKTGCFDTRCAGFVQVSTEIALGLPFKNISVIDGPQYNTKVVIYQDLSTRNWWLSFSENNVHIGYWPKSLFTNLATSASYVKWGAEVYTPSGEASPPMGSGRLPSQGANKACFFRGLQVIYDTNLADPREHLLTRRKFDNPDCYSADKVKKFKVLDYYFFFGGPGGTNCGN</sequence>
<dbReference type="OrthoDB" id="1858978at2759"/>
<dbReference type="PROSITE" id="PS52045">
    <property type="entry name" value="NEPROSIN_PEP_CD"/>
    <property type="match status" value="1"/>
</dbReference>
<keyword evidence="1" id="KW-1133">Transmembrane helix</keyword>
<gene>
    <name evidence="3" type="ORF">HHK36_013598</name>
</gene>
<dbReference type="AlphaFoldDB" id="A0A834Z7F6"/>
<keyword evidence="1" id="KW-0472">Membrane</keyword>
<dbReference type="Pfam" id="PF03080">
    <property type="entry name" value="Neprosin"/>
    <property type="match status" value="1"/>
</dbReference>
<accession>A0A834Z7F6</accession>
<organism evidence="3 4">
    <name type="scientific">Tetracentron sinense</name>
    <name type="common">Spur-leaf</name>
    <dbReference type="NCBI Taxonomy" id="13715"/>
    <lineage>
        <taxon>Eukaryota</taxon>
        <taxon>Viridiplantae</taxon>
        <taxon>Streptophyta</taxon>
        <taxon>Embryophyta</taxon>
        <taxon>Tracheophyta</taxon>
        <taxon>Spermatophyta</taxon>
        <taxon>Magnoliopsida</taxon>
        <taxon>Trochodendrales</taxon>
        <taxon>Trochodendraceae</taxon>
        <taxon>Tetracentron</taxon>
    </lineage>
</organism>
<dbReference type="PANTHER" id="PTHR31589:SF110">
    <property type="entry name" value="PROTEIN, PUTATIVE (DUF239)-RELATED"/>
    <property type="match status" value="1"/>
</dbReference>
<reference evidence="3 4" key="1">
    <citation type="submission" date="2020-04" db="EMBL/GenBank/DDBJ databases">
        <title>Plant Genome Project.</title>
        <authorList>
            <person name="Zhang R.-G."/>
        </authorList>
    </citation>
    <scope>NUCLEOTIDE SEQUENCE [LARGE SCALE GENOMIC DNA]</scope>
    <source>
        <strain evidence="3">YNK0</strain>
        <tissue evidence="3">Leaf</tissue>
    </source>
</reference>
<name>A0A834Z7F6_TETSI</name>
<evidence type="ECO:0000313" key="4">
    <source>
        <dbReference type="Proteomes" id="UP000655225"/>
    </source>
</evidence>
<dbReference type="PANTHER" id="PTHR31589">
    <property type="entry name" value="PROTEIN, PUTATIVE (DUF239)-RELATED-RELATED"/>
    <property type="match status" value="1"/>
</dbReference>
<proteinExistence type="predicted"/>
<dbReference type="OMA" id="IMWIENG"/>
<dbReference type="InterPro" id="IPR004314">
    <property type="entry name" value="Neprosin"/>
</dbReference>
<dbReference type="InterPro" id="IPR053168">
    <property type="entry name" value="Glutamic_endopeptidase"/>
</dbReference>
<feature type="domain" description="Neprosin PEP catalytic" evidence="2">
    <location>
        <begin position="188"/>
        <end position="422"/>
    </location>
</feature>
<evidence type="ECO:0000259" key="2">
    <source>
        <dbReference type="PROSITE" id="PS52045"/>
    </source>
</evidence>
<dbReference type="InterPro" id="IPR025521">
    <property type="entry name" value="Neprosin_propep"/>
</dbReference>
<comment type="caution">
    <text evidence="3">The sequence shown here is derived from an EMBL/GenBank/DDBJ whole genome shotgun (WGS) entry which is preliminary data.</text>
</comment>
<evidence type="ECO:0000256" key="1">
    <source>
        <dbReference type="SAM" id="Phobius"/>
    </source>
</evidence>
<keyword evidence="1" id="KW-0812">Transmembrane</keyword>
<protein>
    <recommendedName>
        <fullName evidence="2">Neprosin PEP catalytic domain-containing protein</fullName>
    </recommendedName>
</protein>
<dbReference type="Pfam" id="PF14365">
    <property type="entry name" value="Neprosin_AP"/>
    <property type="match status" value="1"/>
</dbReference>
<keyword evidence="4" id="KW-1185">Reference proteome</keyword>